<protein>
    <recommendedName>
        <fullName evidence="4">Transmembrane protein</fullName>
    </recommendedName>
</protein>
<keyword evidence="1" id="KW-0812">Transmembrane</keyword>
<keyword evidence="1" id="KW-0472">Membrane</keyword>
<accession>A0A397G157</accession>
<keyword evidence="1" id="KW-1133">Transmembrane helix</keyword>
<organism evidence="2 3">
    <name type="scientific">Diversispora epigaea</name>
    <dbReference type="NCBI Taxonomy" id="1348612"/>
    <lineage>
        <taxon>Eukaryota</taxon>
        <taxon>Fungi</taxon>
        <taxon>Fungi incertae sedis</taxon>
        <taxon>Mucoromycota</taxon>
        <taxon>Glomeromycotina</taxon>
        <taxon>Glomeromycetes</taxon>
        <taxon>Diversisporales</taxon>
        <taxon>Diversisporaceae</taxon>
        <taxon>Diversispora</taxon>
    </lineage>
</organism>
<evidence type="ECO:0008006" key="4">
    <source>
        <dbReference type="Google" id="ProtNLM"/>
    </source>
</evidence>
<reference evidence="2 3" key="1">
    <citation type="submission" date="2018-08" db="EMBL/GenBank/DDBJ databases">
        <title>Genome and evolution of the arbuscular mycorrhizal fungus Diversispora epigaea (formerly Glomus versiforme) and its bacterial endosymbionts.</title>
        <authorList>
            <person name="Sun X."/>
            <person name="Fei Z."/>
            <person name="Harrison M."/>
        </authorList>
    </citation>
    <scope>NUCLEOTIDE SEQUENCE [LARGE SCALE GENOMIC DNA]</scope>
    <source>
        <strain evidence="2 3">IT104</strain>
    </source>
</reference>
<evidence type="ECO:0000313" key="3">
    <source>
        <dbReference type="Proteomes" id="UP000266861"/>
    </source>
</evidence>
<proteinExistence type="predicted"/>
<name>A0A397G157_9GLOM</name>
<keyword evidence="3" id="KW-1185">Reference proteome</keyword>
<feature type="transmembrane region" description="Helical" evidence="1">
    <location>
        <begin position="26"/>
        <end position="46"/>
    </location>
</feature>
<sequence length="97" mass="11182">MHERERHLETEPEFQHYAKILFTPRLALPFAACVSIITIVFGSIQLRKATTPCSTSNSTYPSFNEMSEDFENLEDSVSTREALKTKKLRNTRSNLKM</sequence>
<dbReference type="Proteomes" id="UP000266861">
    <property type="component" value="Unassembled WGS sequence"/>
</dbReference>
<dbReference type="AlphaFoldDB" id="A0A397G157"/>
<evidence type="ECO:0000256" key="1">
    <source>
        <dbReference type="SAM" id="Phobius"/>
    </source>
</evidence>
<gene>
    <name evidence="2" type="ORF">Glove_709g97</name>
</gene>
<evidence type="ECO:0000313" key="2">
    <source>
        <dbReference type="EMBL" id="RHZ44761.1"/>
    </source>
</evidence>
<dbReference type="EMBL" id="PQFF01000565">
    <property type="protein sequence ID" value="RHZ44761.1"/>
    <property type="molecule type" value="Genomic_DNA"/>
</dbReference>
<comment type="caution">
    <text evidence="2">The sequence shown here is derived from an EMBL/GenBank/DDBJ whole genome shotgun (WGS) entry which is preliminary data.</text>
</comment>